<dbReference type="Proteomes" id="UP000241247">
    <property type="component" value="Unassembled WGS sequence"/>
</dbReference>
<sequence>MHLSRNRALVSGQGRAANENPTQIAWTVSAAFPLLEETGVV</sequence>
<organism evidence="1 2">
    <name type="scientific">Mycoplana dimorpha</name>
    <dbReference type="NCBI Taxonomy" id="28320"/>
    <lineage>
        <taxon>Bacteria</taxon>
        <taxon>Pseudomonadati</taxon>
        <taxon>Pseudomonadota</taxon>
        <taxon>Alphaproteobacteria</taxon>
        <taxon>Hyphomicrobiales</taxon>
        <taxon>Rhizobiaceae</taxon>
        <taxon>Mycoplana</taxon>
    </lineage>
</organism>
<gene>
    <name evidence="1" type="ORF">C7449_101169</name>
</gene>
<evidence type="ECO:0000313" key="2">
    <source>
        <dbReference type="Proteomes" id="UP000241247"/>
    </source>
</evidence>
<evidence type="ECO:0000313" key="1">
    <source>
        <dbReference type="EMBL" id="PTM98506.1"/>
    </source>
</evidence>
<proteinExistence type="predicted"/>
<accession>A0A2T5BHS8</accession>
<name>A0A2T5BHS8_MYCDI</name>
<reference evidence="1 2" key="1">
    <citation type="submission" date="2018-04" db="EMBL/GenBank/DDBJ databases">
        <title>Genomic Encyclopedia of Type Strains, Phase IV (KMG-IV): sequencing the most valuable type-strain genomes for metagenomic binning, comparative biology and taxonomic classification.</title>
        <authorList>
            <person name="Goeker M."/>
        </authorList>
    </citation>
    <scope>NUCLEOTIDE SEQUENCE [LARGE SCALE GENOMIC DNA]</scope>
    <source>
        <strain evidence="1 2">DSM 7138</strain>
    </source>
</reference>
<dbReference type="AlphaFoldDB" id="A0A2T5BHS8"/>
<dbReference type="EMBL" id="PZZZ01000001">
    <property type="protein sequence ID" value="PTM98506.1"/>
    <property type="molecule type" value="Genomic_DNA"/>
</dbReference>
<keyword evidence="2" id="KW-1185">Reference proteome</keyword>
<protein>
    <submittedName>
        <fullName evidence="1">Uncharacterized protein</fullName>
    </submittedName>
</protein>
<comment type="caution">
    <text evidence="1">The sequence shown here is derived from an EMBL/GenBank/DDBJ whole genome shotgun (WGS) entry which is preliminary data.</text>
</comment>